<dbReference type="SMART" id="SM00382">
    <property type="entry name" value="AAA"/>
    <property type="match status" value="2"/>
</dbReference>
<dbReference type="InterPro" id="IPR027417">
    <property type="entry name" value="P-loop_NTPase"/>
</dbReference>
<dbReference type="EMBL" id="JACCJB010000005">
    <property type="protein sequence ID" value="KAF6227117.1"/>
    <property type="molecule type" value="Genomic_DNA"/>
</dbReference>
<dbReference type="GO" id="GO:0016788">
    <property type="term" value="F:hydrolase activity, acting on ester bonds"/>
    <property type="evidence" value="ECO:0007669"/>
    <property type="project" value="InterPro"/>
</dbReference>
<dbReference type="SUPFAM" id="SSF90123">
    <property type="entry name" value="ABC transporter transmembrane region"/>
    <property type="match status" value="2"/>
</dbReference>
<dbReference type="InterPro" id="IPR011527">
    <property type="entry name" value="ABC1_TM_dom"/>
</dbReference>
<feature type="region of interest" description="Disordered" evidence="8">
    <location>
        <begin position="834"/>
        <end position="862"/>
    </location>
</feature>
<feature type="region of interest" description="Disordered" evidence="8">
    <location>
        <begin position="590"/>
        <end position="615"/>
    </location>
</feature>
<dbReference type="GeneID" id="59336954"/>
<feature type="compositionally biased region" description="Basic and acidic residues" evidence="8">
    <location>
        <begin position="1502"/>
        <end position="1516"/>
    </location>
</feature>
<dbReference type="InterPro" id="IPR036514">
    <property type="entry name" value="SGNH_hydro_sf"/>
</dbReference>
<dbReference type="InterPro" id="IPR017871">
    <property type="entry name" value="ABC_transporter-like_CS"/>
</dbReference>
<dbReference type="GO" id="GO:0005524">
    <property type="term" value="F:ATP binding"/>
    <property type="evidence" value="ECO:0007669"/>
    <property type="project" value="UniProtKB-KW"/>
</dbReference>
<name>A0A8H6CP72_9LECA</name>
<dbReference type="FunFam" id="3.40.50.300:FF:000565">
    <property type="entry name" value="ABC bile acid transporter"/>
    <property type="match status" value="1"/>
</dbReference>
<keyword evidence="2" id="KW-0813">Transport</keyword>
<feature type="domain" description="ABC transmembrane type-1" evidence="11">
    <location>
        <begin position="183"/>
        <end position="526"/>
    </location>
</feature>
<feature type="transmembrane region" description="Helical" evidence="9">
    <location>
        <begin position="182"/>
        <end position="203"/>
    </location>
</feature>
<feature type="domain" description="ABC transmembrane type-1" evidence="11">
    <location>
        <begin position="898"/>
        <end position="1172"/>
    </location>
</feature>
<feature type="compositionally biased region" description="Low complexity" evidence="8">
    <location>
        <begin position="1624"/>
        <end position="1663"/>
    </location>
</feature>
<dbReference type="PROSITE" id="PS50893">
    <property type="entry name" value="ABC_TRANSPORTER_2"/>
    <property type="match status" value="2"/>
</dbReference>
<accession>A0A8H6CP72</accession>
<reference evidence="12 13" key="1">
    <citation type="journal article" date="2020" name="Genomics">
        <title>Complete, high-quality genomes from long-read metagenomic sequencing of two wolf lichen thalli reveals enigmatic genome architecture.</title>
        <authorList>
            <person name="McKenzie S.K."/>
            <person name="Walston R.F."/>
            <person name="Allen J.L."/>
        </authorList>
    </citation>
    <scope>NUCLEOTIDE SEQUENCE [LARGE SCALE GENOMIC DNA]</scope>
    <source>
        <strain evidence="12">WasteWater1</strain>
    </source>
</reference>
<dbReference type="CDD" id="cd03244">
    <property type="entry name" value="ABCC_MRP_domain2"/>
    <property type="match status" value="1"/>
</dbReference>
<dbReference type="GO" id="GO:0140359">
    <property type="term" value="F:ABC-type transporter activity"/>
    <property type="evidence" value="ECO:0007669"/>
    <property type="project" value="InterPro"/>
</dbReference>
<dbReference type="Pfam" id="PF00657">
    <property type="entry name" value="Lipase_GDSL"/>
    <property type="match status" value="1"/>
</dbReference>
<feature type="compositionally biased region" description="Low complexity" evidence="8">
    <location>
        <begin position="61"/>
        <end position="75"/>
    </location>
</feature>
<evidence type="ECO:0000256" key="5">
    <source>
        <dbReference type="ARBA" id="ARBA00022840"/>
    </source>
</evidence>
<feature type="transmembrane region" description="Helical" evidence="9">
    <location>
        <begin position="1009"/>
        <end position="1027"/>
    </location>
</feature>
<dbReference type="CDD" id="cd18597">
    <property type="entry name" value="ABC_6TM_YOR1_D1_like"/>
    <property type="match status" value="1"/>
</dbReference>
<evidence type="ECO:0000256" key="2">
    <source>
        <dbReference type="ARBA" id="ARBA00022448"/>
    </source>
</evidence>
<keyword evidence="3 9" id="KW-0812">Transmembrane</keyword>
<keyword evidence="7 9" id="KW-0472">Membrane</keyword>
<comment type="caution">
    <text evidence="12">The sequence shown here is derived from an EMBL/GenBank/DDBJ whole genome shotgun (WGS) entry which is preliminary data.</text>
</comment>
<dbReference type="GO" id="GO:0016887">
    <property type="term" value="F:ATP hydrolysis activity"/>
    <property type="evidence" value="ECO:0007669"/>
    <property type="project" value="InterPro"/>
</dbReference>
<dbReference type="PROSITE" id="PS50929">
    <property type="entry name" value="ABC_TM1F"/>
    <property type="match status" value="2"/>
</dbReference>
<dbReference type="InterPro" id="IPR036640">
    <property type="entry name" value="ABC1_TM_sf"/>
</dbReference>
<dbReference type="Pfam" id="PF00664">
    <property type="entry name" value="ABC_membrane"/>
    <property type="match status" value="2"/>
</dbReference>
<feature type="compositionally biased region" description="Gly residues" evidence="8">
    <location>
        <begin position="1586"/>
        <end position="1600"/>
    </location>
</feature>
<proteinExistence type="predicted"/>
<evidence type="ECO:0000256" key="9">
    <source>
        <dbReference type="SAM" id="Phobius"/>
    </source>
</evidence>
<dbReference type="FunFam" id="1.20.1560.10:FF:000010">
    <property type="entry name" value="Multidrug resistance-associated ABC transporter"/>
    <property type="match status" value="1"/>
</dbReference>
<gene>
    <name evidence="12" type="ORF">HO133_008558</name>
</gene>
<evidence type="ECO:0000313" key="13">
    <source>
        <dbReference type="Proteomes" id="UP000593566"/>
    </source>
</evidence>
<feature type="compositionally biased region" description="Basic and acidic residues" evidence="8">
    <location>
        <begin position="1"/>
        <end position="12"/>
    </location>
</feature>
<keyword evidence="13" id="KW-1185">Reference proteome</keyword>
<keyword evidence="4" id="KW-0547">Nucleotide-binding</keyword>
<dbReference type="GO" id="GO:0016020">
    <property type="term" value="C:membrane"/>
    <property type="evidence" value="ECO:0007669"/>
    <property type="project" value="UniProtKB-SubCell"/>
</dbReference>
<feature type="transmembrane region" description="Helical" evidence="9">
    <location>
        <begin position="892"/>
        <end position="912"/>
    </location>
</feature>
<evidence type="ECO:0000256" key="6">
    <source>
        <dbReference type="ARBA" id="ARBA00022989"/>
    </source>
</evidence>
<dbReference type="Gene3D" id="1.20.1560.10">
    <property type="entry name" value="ABC transporter type 1, transmembrane domain"/>
    <property type="match status" value="2"/>
</dbReference>
<dbReference type="Pfam" id="PF00005">
    <property type="entry name" value="ABC_tran"/>
    <property type="match status" value="2"/>
</dbReference>
<sequence>MAESGKQEKEYASTDPVGVANQTNSSEPVATAPLQYVGSESDLSDSDQGQKEDGQPDVHRTATATTTTSTVTVVSQSEEKKPWYKRLNPLKKSIKPPIPKERRVSREYGASFLSLLTFQWMAPLMSTGYQRTLELNDIWLVNPNRASPVLSDKLSASFQRRVARGDKYPLLWAMHETFKFEFWLGGICQLFASIFTVMSPFTLRYLIAFATQAYEAQVDHKPAPHISKGIGLVIGITVMQMCQSLGTNHFIYRGQMVGAQSRGTLITVIFEKAMKISGRAKAGGKAIEDTMKQDGEVNKEMKRQNLFKRMVDKRFNPTGGPQVTPDKAQGISGDGAGWGNGRVVNLMSTDTYRVDQASGMFHMVWTSPVTIMITLVVLLINLTYSALAGFALLVIGIPVLTKAIKKLFSRRRAINKITDQRVSLTQEILQAVRFVKYFGWESSFLERIGQIRRREIRAIQLLLTIRNGINAVSMSLPIFASMLSFVTYSLSKHDLVAAPIFSSLALFNSLRMPLNLLPLVIGQVVDAWSSLGRIQDFLIAEEQSDDFIWDMEGKHAVSMEHADFTWERTITQDPDKKTGAQLNKKQIKKVKDAEKAAAHGPNPAGSKSGEDSSSTLTQVEPFRLHDMEFSVGRNELIAVIGGVGSGKSSLLAALAGDMRRTNGSVTMGATRAFCPQYAWIQNASVKDNILFGKPYDRKWYDAVIDACALRPDLEMLPNGDMTEIGERGITVSGGQKQRMNIARAIYFNSDVVLMDDPLSAVDAHVGRHIFDNAICGLLKDKCRILATHQLHVLSRCDRIIWMQEGHIETVDTFANLINNDEAFQKLMASTAQEEKVEKENAVNEDDVEDDKKDAKKRKTNKRGAALMQQEERAVKSVSWSVYIAYVRASGSLLFAPMVFLILVISQGANITTSLWLSWWTSNKFGFTEGQYIGAYVALGVVQALLMFTFSVCLTTLGTRASRVMLQKAMTRVLRAPMSFFDTTPLGRITNRFAKDVDIMDNNLTDAMRMYFFTLAMITSVFILIIVYFHYFAIALGPLFLMFLFSASYYRSSAREIKRHESVLRSEVFARFSEAISGTASIRAYGLQDYFVTGIHKSVDQMNSAYYLTFSNQRWLSVRLDAIGNLLVFTTGILVVTSRFNVSPSIGGLVLSYILSIVQMIQFTVRQLAEVENAMVSTERLYYYGTELDEEPPLHMKDIPDSWPQKGEIVFDEVQMRYRDGLPLVLQGLNITVAGGERIGIVGRTGAGKSSIMSTLFRLVELSGGSISIDGVNIAQVGLKDLRTRLAIIPQDPTLFRGTIRSNLDPFNEHTDLELWSALRQSDLVDADANLDDKAHGRIHLDGIVEEEGLNFSLGQRQLMALARALVRGSQIIVCDEATSSVDMETDQKIQRTIQTGFRGKTLLCIAHRLKTIITYDRICVMDQGRIAELDTPIRLWKEGGDCKVYEHDDDMTGILRTASGGGQRLTSPRQGETHRGSRVEVDTTVEDIDVTVHLPGPPPEGYEQHQEGGKKEREDTEYPLTTYTLPDGSVTVVSGPKPTHAGSRHGAGNGKHFAPPSKPETTGVDSSAGEAPPSNPTATSSAAGDSGSGSGPSHLSGGGASPSSATLSAGSFASLESPDLDYAPSTVVDHTTSSSTAADSPATITTPASSVVPANNSPTSTAASSAAAQAHSAGYPFSALVAFGDNLSDNGNGSYAHNVAAWSPTNVVDGNTIYGARTWTSGPVAVSYLTDLLGVPMDQNYAFGGAWGGSRFGATIDDTMQQSNFSASLADGPWFNHGEFSEPCWGAPSAKVQINDYINGGVNKNALHFLWIGANDMDAAYKGTLGIDNPTLNDAFAAKISTKIPGLVSTLLDAGAPYVLVANLYPKNHAPLWPNFLGIDTPSQWDALGAAIASANAALEAALAALPHADRVVRYDAFAFMSDLYADPGGAFPNIRDTNGFPSFCDGDAEEPAAVRAINGTVVDGVRITRNWDYCVTLQHQDEWYWMQYVDPMSHVHQLVAQDMAETVKKFPFPPL</sequence>
<feature type="transmembrane region" description="Helical" evidence="9">
    <location>
        <begin position="386"/>
        <end position="404"/>
    </location>
</feature>
<evidence type="ECO:0000259" key="11">
    <source>
        <dbReference type="PROSITE" id="PS50929"/>
    </source>
</evidence>
<dbReference type="InterPro" id="IPR001087">
    <property type="entry name" value="GDSL"/>
</dbReference>
<evidence type="ECO:0000256" key="4">
    <source>
        <dbReference type="ARBA" id="ARBA00022741"/>
    </source>
</evidence>
<dbReference type="InterPro" id="IPR003593">
    <property type="entry name" value="AAA+_ATPase"/>
</dbReference>
<feature type="region of interest" description="Disordered" evidence="8">
    <location>
        <begin position="1623"/>
        <end position="1663"/>
    </location>
</feature>
<dbReference type="PROSITE" id="PS00211">
    <property type="entry name" value="ABC_TRANSPORTER_1"/>
    <property type="match status" value="2"/>
</dbReference>
<feature type="transmembrane region" description="Helical" evidence="9">
    <location>
        <begin position="932"/>
        <end position="957"/>
    </location>
</feature>
<evidence type="ECO:0000313" key="12">
    <source>
        <dbReference type="EMBL" id="KAF6227117.1"/>
    </source>
</evidence>
<organism evidence="12 13">
    <name type="scientific">Letharia lupina</name>
    <dbReference type="NCBI Taxonomy" id="560253"/>
    <lineage>
        <taxon>Eukaryota</taxon>
        <taxon>Fungi</taxon>
        <taxon>Dikarya</taxon>
        <taxon>Ascomycota</taxon>
        <taxon>Pezizomycotina</taxon>
        <taxon>Lecanoromycetes</taxon>
        <taxon>OSLEUM clade</taxon>
        <taxon>Lecanoromycetidae</taxon>
        <taxon>Lecanorales</taxon>
        <taxon>Lecanorineae</taxon>
        <taxon>Parmeliaceae</taxon>
        <taxon>Letharia</taxon>
    </lineage>
</organism>
<feature type="compositionally biased region" description="Basic and acidic residues" evidence="8">
    <location>
        <begin position="1471"/>
        <end position="1481"/>
    </location>
</feature>
<dbReference type="CDD" id="cd03250">
    <property type="entry name" value="ABCC_MRP_domain1"/>
    <property type="match status" value="1"/>
</dbReference>
<dbReference type="RefSeq" id="XP_037155425.1">
    <property type="nucleotide sequence ID" value="XM_037299424.1"/>
</dbReference>
<dbReference type="PANTHER" id="PTHR24223">
    <property type="entry name" value="ATP-BINDING CASSETTE SUB-FAMILY C"/>
    <property type="match status" value="1"/>
</dbReference>
<feature type="domain" description="ABC transporter" evidence="10">
    <location>
        <begin position="1208"/>
        <end position="1448"/>
    </location>
</feature>
<dbReference type="Proteomes" id="UP000593566">
    <property type="component" value="Unassembled WGS sequence"/>
</dbReference>
<feature type="domain" description="ABC transporter" evidence="10">
    <location>
        <begin position="607"/>
        <end position="829"/>
    </location>
</feature>
<evidence type="ECO:0000256" key="3">
    <source>
        <dbReference type="ARBA" id="ARBA00022692"/>
    </source>
</evidence>
<dbReference type="Gene3D" id="3.40.50.1110">
    <property type="entry name" value="SGNH hydrolase"/>
    <property type="match status" value="1"/>
</dbReference>
<keyword evidence="5" id="KW-0067">ATP-binding</keyword>
<feature type="region of interest" description="Disordered" evidence="8">
    <location>
        <begin position="1"/>
        <end position="75"/>
    </location>
</feature>
<feature type="compositionally biased region" description="Basic and acidic residues" evidence="8">
    <location>
        <begin position="48"/>
        <end position="60"/>
    </location>
</feature>
<protein>
    <submittedName>
        <fullName evidence="12">Uncharacterized protein</fullName>
    </submittedName>
</protein>
<evidence type="ECO:0000256" key="7">
    <source>
        <dbReference type="ARBA" id="ARBA00023136"/>
    </source>
</evidence>
<evidence type="ECO:0000256" key="1">
    <source>
        <dbReference type="ARBA" id="ARBA00004141"/>
    </source>
</evidence>
<evidence type="ECO:0000259" key="10">
    <source>
        <dbReference type="PROSITE" id="PS50893"/>
    </source>
</evidence>
<evidence type="ECO:0000256" key="8">
    <source>
        <dbReference type="SAM" id="MobiDB-lite"/>
    </source>
</evidence>
<dbReference type="InterPro" id="IPR003439">
    <property type="entry name" value="ABC_transporter-like_ATP-bd"/>
</dbReference>
<dbReference type="SUPFAM" id="SSF52540">
    <property type="entry name" value="P-loop containing nucleoside triphosphate hydrolases"/>
    <property type="match status" value="2"/>
</dbReference>
<feature type="transmembrane region" description="Helical" evidence="9">
    <location>
        <begin position="360"/>
        <end position="380"/>
    </location>
</feature>
<dbReference type="InterPro" id="IPR050173">
    <property type="entry name" value="ABC_transporter_C-like"/>
</dbReference>
<keyword evidence="6 9" id="KW-1133">Transmembrane helix</keyword>
<comment type="subcellular location">
    <subcellularLocation>
        <location evidence="1">Membrane</location>
        <topology evidence="1">Multi-pass membrane protein</topology>
    </subcellularLocation>
</comment>
<dbReference type="PANTHER" id="PTHR24223:SF464">
    <property type="entry name" value="ABC-TYPE TRANSPORTER CICA"/>
    <property type="match status" value="1"/>
</dbReference>
<dbReference type="Gene3D" id="3.40.50.300">
    <property type="entry name" value="P-loop containing nucleotide triphosphate hydrolases"/>
    <property type="match status" value="2"/>
</dbReference>
<dbReference type="FunFam" id="3.40.50.300:FF:002040">
    <property type="entry name" value="ABC multidrug transporter (Eurofung)"/>
    <property type="match status" value="1"/>
</dbReference>
<dbReference type="CDD" id="cd18606">
    <property type="entry name" value="ABC_6TM_YOR1_D2_like"/>
    <property type="match status" value="1"/>
</dbReference>
<feature type="region of interest" description="Disordered" evidence="8">
    <location>
        <begin position="1456"/>
        <end position="1608"/>
    </location>
</feature>